<dbReference type="Proteomes" id="UP001195769">
    <property type="component" value="Unassembled WGS sequence"/>
</dbReference>
<reference evidence="1" key="1">
    <citation type="journal article" date="2020" name="New Phytol.">
        <title>Comparative genomics reveals dynamic genome evolution in host specialist ectomycorrhizal fungi.</title>
        <authorList>
            <person name="Lofgren L.A."/>
            <person name="Nguyen N.H."/>
            <person name="Vilgalys R."/>
            <person name="Ruytinx J."/>
            <person name="Liao H.L."/>
            <person name="Branco S."/>
            <person name="Kuo A."/>
            <person name="LaButti K."/>
            <person name="Lipzen A."/>
            <person name="Andreopoulos W."/>
            <person name="Pangilinan J."/>
            <person name="Riley R."/>
            <person name="Hundley H."/>
            <person name="Na H."/>
            <person name="Barry K."/>
            <person name="Grigoriev I.V."/>
            <person name="Stajich J.E."/>
            <person name="Kennedy P.G."/>
        </authorList>
    </citation>
    <scope>NUCLEOTIDE SEQUENCE</scope>
    <source>
        <strain evidence="1">FC203</strain>
    </source>
</reference>
<organism evidence="1 2">
    <name type="scientific">Suillus fuscotomentosus</name>
    <dbReference type="NCBI Taxonomy" id="1912939"/>
    <lineage>
        <taxon>Eukaryota</taxon>
        <taxon>Fungi</taxon>
        <taxon>Dikarya</taxon>
        <taxon>Basidiomycota</taxon>
        <taxon>Agaricomycotina</taxon>
        <taxon>Agaricomycetes</taxon>
        <taxon>Agaricomycetidae</taxon>
        <taxon>Boletales</taxon>
        <taxon>Suillineae</taxon>
        <taxon>Suillaceae</taxon>
        <taxon>Suillus</taxon>
    </lineage>
</organism>
<evidence type="ECO:0000313" key="2">
    <source>
        <dbReference type="Proteomes" id="UP001195769"/>
    </source>
</evidence>
<keyword evidence="2" id="KW-1185">Reference proteome</keyword>
<dbReference type="AlphaFoldDB" id="A0AAD4DPV9"/>
<evidence type="ECO:0000313" key="1">
    <source>
        <dbReference type="EMBL" id="KAG1888967.1"/>
    </source>
</evidence>
<protein>
    <submittedName>
        <fullName evidence="1">Uncharacterized protein</fullName>
    </submittedName>
</protein>
<proteinExistence type="predicted"/>
<accession>A0AAD4DPV9</accession>
<dbReference type="GeneID" id="64665054"/>
<name>A0AAD4DPV9_9AGAM</name>
<dbReference type="EMBL" id="JABBWK010000172">
    <property type="protein sequence ID" value="KAG1888967.1"/>
    <property type="molecule type" value="Genomic_DNA"/>
</dbReference>
<dbReference type="RefSeq" id="XP_041217286.1">
    <property type="nucleotide sequence ID" value="XM_041370756.1"/>
</dbReference>
<gene>
    <name evidence="1" type="ORF">F5891DRAFT_167606</name>
</gene>
<comment type="caution">
    <text evidence="1">The sequence shown here is derived from an EMBL/GenBank/DDBJ whole genome shotgun (WGS) entry which is preliminary data.</text>
</comment>
<sequence>MLCFKSFGQTKTKKRQPFLSLHRARVFMIAGPVMQNAITLCIVQSLFTKCRVHPNTADVIFHGNLPATVKLYVCSTGIVSSPGFPHTAMTTILVRPSQGWLSQDLVYNLIYHIARNPSGFHRSTTKVVPLAFTTLLIFLSLSQVRLTVKQNPFTNHILSLQT</sequence>